<evidence type="ECO:0000313" key="1">
    <source>
        <dbReference type="EMBL" id="UTT63677.1"/>
    </source>
</evidence>
<name>A0ABY5G0K5_9MICO</name>
<dbReference type="EMBL" id="CP101497">
    <property type="protein sequence ID" value="UTT63677.1"/>
    <property type="molecule type" value="Genomic_DNA"/>
</dbReference>
<reference evidence="1" key="1">
    <citation type="submission" date="2022-07" db="EMBL/GenBank/DDBJ databases">
        <title>Taxonomic analysis of Microcella humidisoli nov. sp., isolated from riverside soil.</title>
        <authorList>
            <person name="Molina K.M."/>
            <person name="Kim S.B."/>
        </authorList>
    </citation>
    <scope>NUCLEOTIDE SEQUENCE</scope>
    <source>
        <strain evidence="1">MMS21-STM10</strain>
    </source>
</reference>
<gene>
    <name evidence="1" type="ORF">NNL39_06170</name>
</gene>
<proteinExistence type="predicted"/>
<accession>A0ABY5G0K5</accession>
<evidence type="ECO:0000313" key="2">
    <source>
        <dbReference type="Proteomes" id="UP001060039"/>
    </source>
</evidence>
<dbReference type="RefSeq" id="WP_255160810.1">
    <property type="nucleotide sequence ID" value="NZ_CP101497.1"/>
</dbReference>
<organism evidence="1 2">
    <name type="scientific">Microcella humidisoli</name>
    <dbReference type="NCBI Taxonomy" id="2963406"/>
    <lineage>
        <taxon>Bacteria</taxon>
        <taxon>Bacillati</taxon>
        <taxon>Actinomycetota</taxon>
        <taxon>Actinomycetes</taxon>
        <taxon>Micrococcales</taxon>
        <taxon>Microbacteriaceae</taxon>
        <taxon>Microcella</taxon>
    </lineage>
</organism>
<keyword evidence="2" id="KW-1185">Reference proteome</keyword>
<protein>
    <submittedName>
        <fullName evidence="1">Uncharacterized protein</fullName>
    </submittedName>
</protein>
<dbReference type="Proteomes" id="UP001060039">
    <property type="component" value="Chromosome"/>
</dbReference>
<sequence>MALLKDVLVGERWAYRISDADRLTEVVVQGVNDSKPARVEITYAAIPESVVDSVPPSRLKVRWPERDRFLRREAQWRTISSRPSNVERMAVTAVIDEFFRPAAAIGAGKLMKGTIAIYDADLVDVFMGGGLEGVLRGADHVAEGAADHYGWEVAVEIAKRTCRFKPDRVMALVQAEEKSGWSAWSGAWTGSSATRAFEASTGQTWSLLRNWCGRESDALVELTGLRDDLARLIAAFEAAVVLVARGLDEARARELFTTAYPEAEDAEWHLLLRRARGVAE</sequence>